<gene>
    <name evidence="9" type="ORF">B0T18DRAFT_331308</name>
</gene>
<evidence type="ECO:0000256" key="2">
    <source>
        <dbReference type="ARBA" id="ARBA00022448"/>
    </source>
</evidence>
<proteinExistence type="predicted"/>
<evidence type="ECO:0000256" key="1">
    <source>
        <dbReference type="ARBA" id="ARBA00004308"/>
    </source>
</evidence>
<keyword evidence="7" id="KW-0812">Transmembrane</keyword>
<feature type="region of interest" description="Disordered" evidence="6">
    <location>
        <begin position="77"/>
        <end position="153"/>
    </location>
</feature>
<evidence type="ECO:0000256" key="7">
    <source>
        <dbReference type="SAM" id="Phobius"/>
    </source>
</evidence>
<dbReference type="SUPFAM" id="SSF58038">
    <property type="entry name" value="SNARE fusion complex"/>
    <property type="match status" value="1"/>
</dbReference>
<dbReference type="CDD" id="cd15859">
    <property type="entry name" value="SNARE_SYN8"/>
    <property type="match status" value="1"/>
</dbReference>
<comment type="caution">
    <text evidence="9">The sequence shown here is derived from an EMBL/GenBank/DDBJ whole genome shotgun (WGS) entry which is preliminary data.</text>
</comment>
<keyword evidence="10" id="KW-1185">Reference proteome</keyword>
<dbReference type="InterPro" id="IPR000727">
    <property type="entry name" value="T_SNARE_dom"/>
</dbReference>
<dbReference type="GO" id="GO:0015031">
    <property type="term" value="P:protein transport"/>
    <property type="evidence" value="ECO:0007669"/>
    <property type="project" value="UniProtKB-KW"/>
</dbReference>
<name>A0AA40EJC0_9PEZI</name>
<evidence type="ECO:0000256" key="6">
    <source>
        <dbReference type="SAM" id="MobiDB-lite"/>
    </source>
</evidence>
<dbReference type="Proteomes" id="UP001172155">
    <property type="component" value="Unassembled WGS sequence"/>
</dbReference>
<keyword evidence="3" id="KW-0653">Protein transport</keyword>
<dbReference type="FunFam" id="1.20.5.110:FF:000060">
    <property type="entry name" value="SNARE complex subunit (Syn8)"/>
    <property type="match status" value="1"/>
</dbReference>
<comment type="subcellular location">
    <subcellularLocation>
        <location evidence="1">Endomembrane system</location>
    </subcellularLocation>
</comment>
<evidence type="ECO:0000256" key="3">
    <source>
        <dbReference type="ARBA" id="ARBA00022927"/>
    </source>
</evidence>
<feature type="compositionally biased region" description="Low complexity" evidence="6">
    <location>
        <begin position="104"/>
        <end position="117"/>
    </location>
</feature>
<dbReference type="GO" id="GO:0005768">
    <property type="term" value="C:endosome"/>
    <property type="evidence" value="ECO:0007669"/>
    <property type="project" value="UniProtKB-ARBA"/>
</dbReference>
<organism evidence="9 10">
    <name type="scientific">Schizothecium vesticola</name>
    <dbReference type="NCBI Taxonomy" id="314040"/>
    <lineage>
        <taxon>Eukaryota</taxon>
        <taxon>Fungi</taxon>
        <taxon>Dikarya</taxon>
        <taxon>Ascomycota</taxon>
        <taxon>Pezizomycotina</taxon>
        <taxon>Sordariomycetes</taxon>
        <taxon>Sordariomycetidae</taxon>
        <taxon>Sordariales</taxon>
        <taxon>Schizotheciaceae</taxon>
        <taxon>Schizothecium</taxon>
    </lineage>
</organism>
<dbReference type="PROSITE" id="PS50192">
    <property type="entry name" value="T_SNARE"/>
    <property type="match status" value="1"/>
</dbReference>
<feature type="domain" description="T-SNARE coiled-coil homology" evidence="8">
    <location>
        <begin position="166"/>
        <end position="228"/>
    </location>
</feature>
<dbReference type="AlphaFoldDB" id="A0AA40EJC0"/>
<keyword evidence="5 7" id="KW-0472">Membrane</keyword>
<evidence type="ECO:0000313" key="9">
    <source>
        <dbReference type="EMBL" id="KAK0740315.1"/>
    </source>
</evidence>
<dbReference type="EMBL" id="JAUKUD010000006">
    <property type="protein sequence ID" value="KAK0740315.1"/>
    <property type="molecule type" value="Genomic_DNA"/>
</dbReference>
<evidence type="ECO:0000259" key="8">
    <source>
        <dbReference type="PROSITE" id="PS50192"/>
    </source>
</evidence>
<protein>
    <recommendedName>
        <fullName evidence="8">t-SNARE coiled-coil homology domain-containing protein</fullName>
    </recommendedName>
</protein>
<evidence type="ECO:0000313" key="10">
    <source>
        <dbReference type="Proteomes" id="UP001172155"/>
    </source>
</evidence>
<reference evidence="9" key="1">
    <citation type="submission" date="2023-06" db="EMBL/GenBank/DDBJ databases">
        <title>Genome-scale phylogeny and comparative genomics of the fungal order Sordariales.</title>
        <authorList>
            <consortium name="Lawrence Berkeley National Laboratory"/>
            <person name="Hensen N."/>
            <person name="Bonometti L."/>
            <person name="Westerberg I."/>
            <person name="Brannstrom I.O."/>
            <person name="Guillou S."/>
            <person name="Cros-Aarteil S."/>
            <person name="Calhoun S."/>
            <person name="Haridas S."/>
            <person name="Kuo A."/>
            <person name="Mondo S."/>
            <person name="Pangilinan J."/>
            <person name="Riley R."/>
            <person name="LaButti K."/>
            <person name="Andreopoulos B."/>
            <person name="Lipzen A."/>
            <person name="Chen C."/>
            <person name="Yanf M."/>
            <person name="Daum C."/>
            <person name="Ng V."/>
            <person name="Clum A."/>
            <person name="Steindorff A."/>
            <person name="Ohm R."/>
            <person name="Martin F."/>
            <person name="Silar P."/>
            <person name="Natvig D."/>
            <person name="Lalanne C."/>
            <person name="Gautier V."/>
            <person name="Ament-velasquez S.L."/>
            <person name="Kruys A."/>
            <person name="Hutchinson M.I."/>
            <person name="Powell A.J."/>
            <person name="Barry K."/>
            <person name="Miller A.N."/>
            <person name="Grigoriev I.V."/>
            <person name="Debuchy R."/>
            <person name="Gladieux P."/>
            <person name="Thoren M.H."/>
            <person name="Johannesson H."/>
        </authorList>
    </citation>
    <scope>NUCLEOTIDE SEQUENCE</scope>
    <source>
        <strain evidence="9">SMH3187-1</strain>
    </source>
</reference>
<dbReference type="GO" id="GO:0006896">
    <property type="term" value="P:Golgi to vacuole transport"/>
    <property type="evidence" value="ECO:0007669"/>
    <property type="project" value="UniProtKB-ARBA"/>
</dbReference>
<accession>A0AA40EJC0</accession>
<dbReference type="GO" id="GO:0061025">
    <property type="term" value="P:membrane fusion"/>
    <property type="evidence" value="ECO:0007669"/>
    <property type="project" value="UniProtKB-ARBA"/>
</dbReference>
<keyword evidence="4" id="KW-0175">Coiled coil</keyword>
<sequence>MSNPNALLLLADHIKLSLLERQRAKTLKLARDSQDGHISRSLDQFREGLEALEKAGDDSKSSTLVSLQKQYRDLSSQFHGFPTPASTSSTLTSPNDPSLAADFAHAQSSKPAAAAPHKSVRFSSPTSDLEAQKQPPVPHPLFPYRDDPESAPDPPVDNVQLHAYHQQVLDEQDAQLDVLGASISRQRELSMRIGDELDEQVVMLDESERVTERHQGTLDRARRRVDGFARSAGESRQMVAIVVLIVILVLLIAILK</sequence>
<feature type="compositionally biased region" description="Low complexity" evidence="6">
    <location>
        <begin position="82"/>
        <end position="94"/>
    </location>
</feature>
<evidence type="ECO:0000256" key="5">
    <source>
        <dbReference type="ARBA" id="ARBA00023136"/>
    </source>
</evidence>
<dbReference type="Gene3D" id="1.20.5.110">
    <property type="match status" value="1"/>
</dbReference>
<keyword evidence="2" id="KW-0813">Transport</keyword>
<dbReference type="SMART" id="SM00397">
    <property type="entry name" value="t_SNARE"/>
    <property type="match status" value="1"/>
</dbReference>
<feature type="transmembrane region" description="Helical" evidence="7">
    <location>
        <begin position="238"/>
        <end position="255"/>
    </location>
</feature>
<evidence type="ECO:0000256" key="4">
    <source>
        <dbReference type="ARBA" id="ARBA00023054"/>
    </source>
</evidence>
<keyword evidence="7" id="KW-1133">Transmembrane helix</keyword>